<keyword evidence="1" id="KW-0808">Transferase</keyword>
<dbReference type="KEGG" id="vzi:G5S32_15025"/>
<dbReference type="Pfam" id="PF14907">
    <property type="entry name" value="NTP_transf_5"/>
    <property type="match status" value="1"/>
</dbReference>
<sequence>MLTDILTNPHSFSDLTAQEQSKLISEARYFNMLAQLKPIFENCGLWSTLPSKIRQNISSAYTVYNHQQSRLQYEKRHFQQLFSSLKIEWIYLKGAAYHLAQYSEFNGRLMSDIDILVTESSLPKVEKALHAQGWLQTHINDYDQKFYRQWSQEIPPMRHLKRRTELDLHFNILPKTLKESPSPDLLLRQTQEIVNNEVSSGKILNPAAMVIHCAIHLFYESDFSKGVRDLYDLHILLTKFSAQPEFWEKIMLLQTQIGNGRSVYYALRYCQLTFQLSIPQKVEVFYQQYKPNYLKTLINDFAFKRALISSFPDNRLSGHHIAVWILYIRGHLKRMPLKLLIPHLIKKSTQRWMENDQKEVLL</sequence>
<protein>
    <submittedName>
        <fullName evidence="1">Nucleotidyltransferase family protein</fullName>
    </submittedName>
</protein>
<dbReference type="GO" id="GO:0016740">
    <property type="term" value="F:transferase activity"/>
    <property type="evidence" value="ECO:0007669"/>
    <property type="project" value="UniProtKB-KW"/>
</dbReference>
<dbReference type="RefSeq" id="WP_165312854.1">
    <property type="nucleotide sequence ID" value="NZ_CP049332.1"/>
</dbReference>
<dbReference type="AlphaFoldDB" id="A0A6G7CMF8"/>
<evidence type="ECO:0000313" key="2">
    <source>
        <dbReference type="Proteomes" id="UP000503003"/>
    </source>
</evidence>
<dbReference type="Gene3D" id="3.30.460.40">
    <property type="match status" value="1"/>
</dbReference>
<accession>A0A6G7CMF8</accession>
<name>A0A6G7CMF8_9VIBR</name>
<proteinExistence type="predicted"/>
<reference evidence="1 2" key="1">
    <citation type="submission" date="2020-02" db="EMBL/GenBank/DDBJ databases">
        <title>A complete genome of a marine bacterium Vibrio sp. ZWAL4003 isolated from the mangrove sediment with the ability to degrade polysaccharides.</title>
        <authorList>
            <person name="Wu J."/>
            <person name="Qu W."/>
            <person name="Zeng R."/>
        </authorList>
    </citation>
    <scope>NUCLEOTIDE SEQUENCE [LARGE SCALE GENOMIC DNA]</scope>
    <source>
        <strain evidence="1 2">ZWAL4003</strain>
    </source>
</reference>
<organism evidence="1 2">
    <name type="scientific">Vibrio ziniensis</name>
    <dbReference type="NCBI Taxonomy" id="2711221"/>
    <lineage>
        <taxon>Bacteria</taxon>
        <taxon>Pseudomonadati</taxon>
        <taxon>Pseudomonadota</taxon>
        <taxon>Gammaproteobacteria</taxon>
        <taxon>Vibrionales</taxon>
        <taxon>Vibrionaceae</taxon>
        <taxon>Vibrio</taxon>
    </lineage>
</organism>
<keyword evidence="2" id="KW-1185">Reference proteome</keyword>
<dbReference type="EMBL" id="CP049332">
    <property type="protein sequence ID" value="QIH43317.1"/>
    <property type="molecule type" value="Genomic_DNA"/>
</dbReference>
<evidence type="ECO:0000313" key="1">
    <source>
        <dbReference type="EMBL" id="QIH43317.1"/>
    </source>
</evidence>
<gene>
    <name evidence="1" type="ORF">G5S32_15025</name>
</gene>
<dbReference type="InterPro" id="IPR039498">
    <property type="entry name" value="NTP_transf_5"/>
</dbReference>
<dbReference type="Proteomes" id="UP000503003">
    <property type="component" value="Chromosome 2"/>
</dbReference>